<dbReference type="Bgee" id="ENSXETG00000037280">
    <property type="expression patterns" value="Expressed in liver and 1 other cell type or tissue"/>
</dbReference>
<dbReference type="GO" id="GO:0016020">
    <property type="term" value="C:membrane"/>
    <property type="evidence" value="ECO:0007669"/>
    <property type="project" value="UniProtKB-SubCell"/>
</dbReference>
<protein>
    <recommendedName>
        <fullName evidence="5">Ig-like domain-containing protein</fullName>
    </recommendedName>
</protein>
<evidence type="ECO:0000256" key="4">
    <source>
        <dbReference type="ARBA" id="ARBA00023180"/>
    </source>
</evidence>
<evidence type="ECO:0000313" key="6">
    <source>
        <dbReference type="Ensembl" id="ENSXETP00000067483"/>
    </source>
</evidence>
<keyword evidence="2" id="KW-0732">Signal</keyword>
<accession>A0A6I8Q4Z2</accession>
<name>A0A6I8Q4Z2_XENTR</name>
<evidence type="ECO:0000256" key="2">
    <source>
        <dbReference type="ARBA" id="ARBA00022729"/>
    </source>
</evidence>
<dbReference type="FunCoup" id="A0A6I8Q4Z2">
    <property type="interactions" value="305"/>
</dbReference>
<dbReference type="InterPro" id="IPR003599">
    <property type="entry name" value="Ig_sub"/>
</dbReference>
<evidence type="ECO:0000256" key="3">
    <source>
        <dbReference type="ARBA" id="ARBA00023136"/>
    </source>
</evidence>
<dbReference type="PROSITE" id="PS50835">
    <property type="entry name" value="IG_LIKE"/>
    <property type="match status" value="1"/>
</dbReference>
<sequence>MGVCCEVPPIVTYGCGWSLLFYTYVLGSVCSETRKVIGAEGSDVTMPVNKEAVKEVIWVFNHRCIAKTWPNQNSDITDSAYNGRVSKEAGFSIVIKNVTKEDEGLYTANVLRGAAEVYEQLCYQLRVYGKLEPTHQSSLMRENCHLNLSCTVNRADVTVTWNSAGRGETNVANITYHGNSPATDSSYTCIAANPASNFSRTIITRGFCAEGRSVHIEEYTVGDVYKNRLDTRPHLPASHVKCWRPKAQST</sequence>
<dbReference type="Ensembl" id="ENSXETT00000094824">
    <property type="protein sequence ID" value="ENSXETP00000067483"/>
    <property type="gene ID" value="ENSXETG00000037280"/>
</dbReference>
<dbReference type="InParanoid" id="A0A6I8Q4Z2"/>
<proteinExistence type="predicted"/>
<organism evidence="6">
    <name type="scientific">Xenopus tropicalis</name>
    <name type="common">Western clawed frog</name>
    <name type="synonym">Silurana tropicalis</name>
    <dbReference type="NCBI Taxonomy" id="8364"/>
    <lineage>
        <taxon>Eukaryota</taxon>
        <taxon>Metazoa</taxon>
        <taxon>Chordata</taxon>
        <taxon>Craniata</taxon>
        <taxon>Vertebrata</taxon>
        <taxon>Euteleostomi</taxon>
        <taxon>Amphibia</taxon>
        <taxon>Batrachia</taxon>
        <taxon>Anura</taxon>
        <taxon>Pipoidea</taxon>
        <taxon>Pipidae</taxon>
        <taxon>Xenopodinae</taxon>
        <taxon>Xenopus</taxon>
        <taxon>Silurana</taxon>
    </lineage>
</organism>
<dbReference type="PANTHER" id="PTHR12080">
    <property type="entry name" value="SIGNALING LYMPHOCYTIC ACTIVATION MOLECULE"/>
    <property type="match status" value="1"/>
</dbReference>
<dbReference type="SUPFAM" id="SSF48726">
    <property type="entry name" value="Immunoglobulin"/>
    <property type="match status" value="2"/>
</dbReference>
<dbReference type="InterPro" id="IPR013783">
    <property type="entry name" value="Ig-like_fold"/>
</dbReference>
<dbReference type="AlphaFoldDB" id="A0A6I8Q4Z2"/>
<keyword evidence="3" id="KW-0472">Membrane</keyword>
<dbReference type="InterPro" id="IPR007110">
    <property type="entry name" value="Ig-like_dom"/>
</dbReference>
<evidence type="ECO:0000259" key="5">
    <source>
        <dbReference type="PROSITE" id="PS50835"/>
    </source>
</evidence>
<feature type="domain" description="Ig-like" evidence="5">
    <location>
        <begin position="133"/>
        <end position="203"/>
    </location>
</feature>
<evidence type="ECO:0000256" key="1">
    <source>
        <dbReference type="ARBA" id="ARBA00004370"/>
    </source>
</evidence>
<dbReference type="InterPro" id="IPR015631">
    <property type="entry name" value="CD2/SLAM_rcpt"/>
</dbReference>
<dbReference type="PANTHER" id="PTHR12080:SF55">
    <property type="entry name" value="LYMPHOCYTE FUNCTION-ASSOCIATED ANTIGEN 3"/>
    <property type="match status" value="1"/>
</dbReference>
<dbReference type="Gene3D" id="2.60.40.10">
    <property type="entry name" value="Immunoglobulins"/>
    <property type="match status" value="2"/>
</dbReference>
<dbReference type="InterPro" id="IPR036179">
    <property type="entry name" value="Ig-like_dom_sf"/>
</dbReference>
<reference evidence="6" key="2">
    <citation type="submission" date="2020-05" db="UniProtKB">
        <authorList>
            <consortium name="Ensembl"/>
        </authorList>
    </citation>
    <scope>IDENTIFICATION</scope>
</reference>
<reference evidence="6" key="1">
    <citation type="journal article" date="2010" name="Science">
        <title>The genome of the Western clawed frog Xenopus tropicalis.</title>
        <authorList>
            <person name="Hellsten U."/>
            <person name="Harland R.M."/>
            <person name="Gilchrist M.J."/>
            <person name="Hendrix D."/>
            <person name="Jurka J."/>
            <person name="Kapitonov V."/>
            <person name="Ovcharenko I."/>
            <person name="Putnam N.H."/>
            <person name="Shu S."/>
            <person name="Taher L."/>
            <person name="Blitz I.L."/>
            <person name="Blumberg B."/>
            <person name="Dichmann D.S."/>
            <person name="Dubchak I."/>
            <person name="Amaya E."/>
            <person name="Detter J.C."/>
            <person name="Fletcher R."/>
            <person name="Gerhard D.S."/>
            <person name="Goodstein D."/>
            <person name="Graves T."/>
            <person name="Grigoriev I.V."/>
            <person name="Grimwood J."/>
            <person name="Kawashima T."/>
            <person name="Lindquist E."/>
            <person name="Lucas S.M."/>
            <person name="Mead P.E."/>
            <person name="Mitros T."/>
            <person name="Ogino H."/>
            <person name="Ohta Y."/>
            <person name="Poliakov A.V."/>
            <person name="Pollet N."/>
            <person name="Robert J."/>
            <person name="Salamov A."/>
            <person name="Sater A.K."/>
            <person name="Schmutz J."/>
            <person name="Terry A."/>
            <person name="Vize P.D."/>
            <person name="Warren W.C."/>
            <person name="Wells D."/>
            <person name="Wills A."/>
            <person name="Wilson R.K."/>
            <person name="Zimmerman L.B."/>
            <person name="Zorn A.M."/>
            <person name="Grainger R."/>
            <person name="Grammer T."/>
            <person name="Khokha M.K."/>
            <person name="Richardson P.M."/>
            <person name="Rokhsar D.S."/>
        </authorList>
    </citation>
    <scope>NUCLEOTIDE SEQUENCE [LARGE SCALE GENOMIC DNA]</scope>
    <source>
        <strain evidence="6">Nigerian</strain>
    </source>
</reference>
<dbReference type="Pfam" id="PF07686">
    <property type="entry name" value="V-set"/>
    <property type="match status" value="1"/>
</dbReference>
<comment type="subcellular location">
    <subcellularLocation>
        <location evidence="1">Membrane</location>
    </subcellularLocation>
</comment>
<keyword evidence="4" id="KW-0325">Glycoprotein</keyword>
<dbReference type="InterPro" id="IPR013106">
    <property type="entry name" value="Ig_V-set"/>
</dbReference>
<dbReference type="SMART" id="SM00409">
    <property type="entry name" value="IG"/>
    <property type="match status" value="2"/>
</dbReference>